<feature type="compositionally biased region" description="Pro residues" evidence="1">
    <location>
        <begin position="69"/>
        <end position="82"/>
    </location>
</feature>
<organism evidence="3 4">
    <name type="scientific">Actinomadura graeca</name>
    <dbReference type="NCBI Taxonomy" id="2750812"/>
    <lineage>
        <taxon>Bacteria</taxon>
        <taxon>Bacillati</taxon>
        <taxon>Actinomycetota</taxon>
        <taxon>Actinomycetes</taxon>
        <taxon>Streptosporangiales</taxon>
        <taxon>Thermomonosporaceae</taxon>
        <taxon>Actinomadura</taxon>
    </lineage>
</organism>
<dbReference type="RefSeq" id="WP_231335122.1">
    <property type="nucleotide sequence ID" value="NZ_CP059572.1"/>
</dbReference>
<name>A0ABX8QT15_9ACTN</name>
<feature type="compositionally biased region" description="Basic and acidic residues" evidence="1">
    <location>
        <begin position="251"/>
        <end position="261"/>
    </location>
</feature>
<keyword evidence="2" id="KW-1133">Transmembrane helix</keyword>
<feature type="region of interest" description="Disordered" evidence="1">
    <location>
        <begin position="248"/>
        <end position="280"/>
    </location>
</feature>
<feature type="transmembrane region" description="Helical" evidence="2">
    <location>
        <begin position="226"/>
        <end position="248"/>
    </location>
</feature>
<feature type="region of interest" description="Disordered" evidence="1">
    <location>
        <begin position="1"/>
        <end position="198"/>
    </location>
</feature>
<sequence>MSDQGERGVRWTEMSESDTGRGPGEPQAGSGTDAPQGAVPEAPGRTEFTEPPPLAPHDIWGKVETPAAAPEPPPAPAWPAPAEPARAEPVAEEPVAAGPEPAEPEPAAPGPAEAGFAEAGFAEGGFAEAGQAPGEPVAAEDVKVAPVPGDDSPQWEGSLFDEGDGDPRYQPAVPTGVGGPARPGKPSSGNWQMPDWMADEEAADAKLGGSPSAARGELDGGGRTRLVLVGGVGLLVVALVAAGGVYLLKGRGGDGEPKRGEGTPGGTASAQPPQQQPQDLQEARVKLPPDRPLRTFAGRPSRVLGQVTDARSGLSWPRFAAPWQLPTKQNKLGTPGWSGQQVLVTERHPGRLWYGQFLTGTLAPSLRSSYKGPGSVKNVTGMAAKGFEGQYYGFPHRTAPLASAPLTVSGHKGWLIASYLTYKRTGVRATGEIVATAVIDTGRPAPAVVFASLPNTHKKVWPDLNQFVKRLKVAA</sequence>
<evidence type="ECO:0000313" key="3">
    <source>
        <dbReference type="EMBL" id="QXJ21935.1"/>
    </source>
</evidence>
<keyword evidence="2" id="KW-0472">Membrane</keyword>
<protein>
    <submittedName>
        <fullName evidence="3">Uncharacterized protein</fullName>
    </submittedName>
</protein>
<evidence type="ECO:0000313" key="4">
    <source>
        <dbReference type="Proteomes" id="UP001049518"/>
    </source>
</evidence>
<dbReference type="Proteomes" id="UP001049518">
    <property type="component" value="Chromosome"/>
</dbReference>
<dbReference type="EMBL" id="CP059572">
    <property type="protein sequence ID" value="QXJ21935.1"/>
    <property type="molecule type" value="Genomic_DNA"/>
</dbReference>
<accession>A0ABX8QT15</accession>
<keyword evidence="2" id="KW-0812">Transmembrane</keyword>
<proteinExistence type="predicted"/>
<keyword evidence="4" id="KW-1185">Reference proteome</keyword>
<evidence type="ECO:0000256" key="2">
    <source>
        <dbReference type="SAM" id="Phobius"/>
    </source>
</evidence>
<gene>
    <name evidence="3" type="ORF">AGRA3207_002851</name>
</gene>
<feature type="compositionally biased region" description="Low complexity" evidence="1">
    <location>
        <begin position="110"/>
        <end position="136"/>
    </location>
</feature>
<reference evidence="3" key="1">
    <citation type="submission" date="2020-07" db="EMBL/GenBank/DDBJ databases">
        <authorList>
            <person name="Tarantini F.S."/>
            <person name="Hong K.W."/>
            <person name="Chan K.G."/>
        </authorList>
    </citation>
    <scope>NUCLEOTIDE SEQUENCE</scope>
    <source>
        <strain evidence="3">32-07</strain>
    </source>
</reference>
<feature type="compositionally biased region" description="Basic and acidic residues" evidence="1">
    <location>
        <begin position="1"/>
        <end position="10"/>
    </location>
</feature>
<feature type="compositionally biased region" description="Low complexity" evidence="1">
    <location>
        <begin position="83"/>
        <end position="100"/>
    </location>
</feature>
<evidence type="ECO:0000256" key="1">
    <source>
        <dbReference type="SAM" id="MobiDB-lite"/>
    </source>
</evidence>